<feature type="transmembrane region" description="Helical" evidence="1">
    <location>
        <begin position="27"/>
        <end position="49"/>
    </location>
</feature>
<feature type="transmembrane region" description="Helical" evidence="1">
    <location>
        <begin position="344"/>
        <end position="360"/>
    </location>
</feature>
<organism evidence="2 3">
    <name type="scientific">Xanthomonas axonopodis pv. melhusii</name>
    <dbReference type="NCBI Taxonomy" id="487834"/>
    <lineage>
        <taxon>Bacteria</taxon>
        <taxon>Pseudomonadati</taxon>
        <taxon>Pseudomonadota</taxon>
        <taxon>Gammaproteobacteria</taxon>
        <taxon>Lysobacterales</taxon>
        <taxon>Lysobacteraceae</taxon>
        <taxon>Xanthomonas</taxon>
    </lineage>
</organism>
<feature type="transmembrane region" description="Helical" evidence="1">
    <location>
        <begin position="90"/>
        <end position="109"/>
    </location>
</feature>
<feature type="transmembrane region" description="Helical" evidence="1">
    <location>
        <begin position="400"/>
        <end position="416"/>
    </location>
</feature>
<evidence type="ECO:0000313" key="2">
    <source>
        <dbReference type="EMBL" id="OOW69009.1"/>
    </source>
</evidence>
<feature type="transmembrane region" description="Helical" evidence="1">
    <location>
        <begin position="195"/>
        <end position="222"/>
    </location>
</feature>
<evidence type="ECO:0000313" key="3">
    <source>
        <dbReference type="Proteomes" id="UP000190559"/>
    </source>
</evidence>
<comment type="caution">
    <text evidence="2">The sequence shown here is derived from an EMBL/GenBank/DDBJ whole genome shotgun (WGS) entry which is preliminary data.</text>
</comment>
<accession>A0A1T1P052</accession>
<protein>
    <recommendedName>
        <fullName evidence="4">Glycosyltransferase RgtA/B/C/D-like domain-containing protein</fullName>
    </recommendedName>
</protein>
<feature type="transmembrane region" description="Helical" evidence="1">
    <location>
        <begin position="115"/>
        <end position="138"/>
    </location>
</feature>
<dbReference type="Proteomes" id="UP000190559">
    <property type="component" value="Unassembled WGS sequence"/>
</dbReference>
<feature type="transmembrane region" description="Helical" evidence="1">
    <location>
        <begin position="170"/>
        <end position="188"/>
    </location>
</feature>
<keyword evidence="1" id="KW-0812">Transmembrane</keyword>
<feature type="transmembrane region" description="Helical" evidence="1">
    <location>
        <begin position="313"/>
        <end position="332"/>
    </location>
</feature>
<feature type="transmembrane region" description="Helical" evidence="1">
    <location>
        <begin position="242"/>
        <end position="263"/>
    </location>
</feature>
<keyword evidence="1" id="KW-1133">Transmembrane helix</keyword>
<sequence length="658" mass="71293">MLMKYTNALLFPKGPPTSSLTKPDLRMIFFTAFVVILCTQFVGTFQFLFGPAVLESGDFAANGLQIANAGAMKELLGNYSRWHFHHPGPAFFYVYALGELVFFKLLHLVNSPHQAHVLAGILLQSFFVALSASLCALVCDSKRAASTLVMAVIIVLGLTTFGSLSSIWPPHVLFGPFLLLVIAAAAASRGKDSGLIALALAFGFCVHGHVAQAALVIPIAAYGTVGWILSTGKNWRPHARTLTWLLVIAFIFALPIVINAIFVRPSNIQEVLAYLHANQDPRPSFPSALRYILGFWLFDAYPEAAASNNVPLASAWPAAVFLCLSALVILFGPLRQRTHGYRNVALAAVIALVMSIFWATRITGPLYEFNSFYVYALVAISFFLIMEAAATILQKLAKPIAPAVFLLTGVFIILSYRHHPAFSSRETYTLPTQIMPSAKGKTVLVSVTIESWPITTALVLELVREGASAYVNKDWEFMFGKQHSLDVLSLNTISNPVFVSPRPGTNPPKQSPLNLDAFCVPAMAQKMYVGNHSIGEALRDCSIASFSTTEPTGDFVYSLGSGAALQFKARRGDRLTLQVAPFLGGSIKEQQIEVLLSGKRIYSAVLKDSSSVEATLDCDLCTLEVRTPNAFSPISAGIGGDGRQLGFALQRLAIDPGQ</sequence>
<feature type="transmembrane region" description="Helical" evidence="1">
    <location>
        <begin position="372"/>
        <end position="393"/>
    </location>
</feature>
<proteinExistence type="predicted"/>
<evidence type="ECO:0000256" key="1">
    <source>
        <dbReference type="SAM" id="Phobius"/>
    </source>
</evidence>
<name>A0A1T1P052_9XANT</name>
<keyword evidence="1" id="KW-0472">Membrane</keyword>
<dbReference type="AlphaFoldDB" id="A0A1T1P052"/>
<evidence type="ECO:0008006" key="4">
    <source>
        <dbReference type="Google" id="ProtNLM"/>
    </source>
</evidence>
<reference evidence="2 3" key="1">
    <citation type="submission" date="2015-12" db="EMBL/GenBank/DDBJ databases">
        <authorList>
            <person name="Shamseldin A."/>
            <person name="Moawad H."/>
            <person name="Abd El-Rahim W.M."/>
            <person name="Sadowsky M.J."/>
        </authorList>
    </citation>
    <scope>NUCLEOTIDE SEQUENCE [LARGE SCALE GENOMIC DNA]</scope>
    <source>
        <strain evidence="2 3">LMG9050</strain>
    </source>
</reference>
<feature type="transmembrane region" description="Helical" evidence="1">
    <location>
        <begin position="145"/>
        <end position="164"/>
    </location>
</feature>
<dbReference type="EMBL" id="LOJW01000025">
    <property type="protein sequence ID" value="OOW69009.1"/>
    <property type="molecule type" value="Genomic_DNA"/>
</dbReference>
<gene>
    <name evidence="2" type="ORF">Xmlh_02405</name>
</gene>